<dbReference type="EMBL" id="CAJNJQ010003869">
    <property type="protein sequence ID" value="CAE7205979.1"/>
    <property type="molecule type" value="Genomic_DNA"/>
</dbReference>
<evidence type="ECO:0000313" key="1">
    <source>
        <dbReference type="EMBL" id="CAE7205979.1"/>
    </source>
</evidence>
<gene>
    <name evidence="1" type="ORF">RDB_LOCUS143577</name>
</gene>
<protein>
    <submittedName>
        <fullName evidence="1">Uncharacterized protein</fullName>
    </submittedName>
</protein>
<accession>A0A8H3E4N6</accession>
<proteinExistence type="predicted"/>
<dbReference type="AlphaFoldDB" id="A0A8H3E4N6"/>
<comment type="caution">
    <text evidence="1">The sequence shown here is derived from an EMBL/GenBank/DDBJ whole genome shotgun (WGS) entry which is preliminary data.</text>
</comment>
<evidence type="ECO:0000313" key="2">
    <source>
        <dbReference type="Proteomes" id="UP000663827"/>
    </source>
</evidence>
<reference evidence="1" key="1">
    <citation type="submission" date="2021-01" db="EMBL/GenBank/DDBJ databases">
        <authorList>
            <person name="Kaushik A."/>
        </authorList>
    </citation>
    <scope>NUCLEOTIDE SEQUENCE</scope>
    <source>
        <strain evidence="1">AG5</strain>
    </source>
</reference>
<name>A0A8H3E4N6_9AGAM</name>
<organism evidence="1 2">
    <name type="scientific">Rhizoctonia solani</name>
    <dbReference type="NCBI Taxonomy" id="456999"/>
    <lineage>
        <taxon>Eukaryota</taxon>
        <taxon>Fungi</taxon>
        <taxon>Dikarya</taxon>
        <taxon>Basidiomycota</taxon>
        <taxon>Agaricomycotina</taxon>
        <taxon>Agaricomycetes</taxon>
        <taxon>Cantharellales</taxon>
        <taxon>Ceratobasidiaceae</taxon>
        <taxon>Rhizoctonia</taxon>
    </lineage>
</organism>
<sequence>MGAISPNLTQVHSSVASQQTITFHTPPEIILCVADCLLAMGRTHDLAMLSLLRRDFSATIQAILFSHITLSDFQRCHRLMATLRFARAALPPLVRQITATLDTELRSDGQLFLAKHVTELYALCPMLSHITLSGGRDGGPGEQLFPDILVAPRLRTLGTVESLTLTGPPSNFGPWLLFHLPNLRALHLFGDTLIPQFGGNSPSSGADLRHVTWGLASPPTLELIKWLFADSGQVIGGNLTLLTPPTSSLEVGLIRGYCSSRGMRMVCCTPGLI</sequence>
<dbReference type="Proteomes" id="UP000663827">
    <property type="component" value="Unassembled WGS sequence"/>
</dbReference>